<dbReference type="GeneID" id="39853438"/>
<evidence type="ECO:0000256" key="1">
    <source>
        <dbReference type="ARBA" id="ARBA00004651"/>
    </source>
</evidence>
<evidence type="ECO:0000256" key="5">
    <source>
        <dbReference type="ARBA" id="ARBA00022989"/>
    </source>
</evidence>
<dbReference type="OrthoDB" id="252910at2157"/>
<dbReference type="Proteomes" id="UP000011690">
    <property type="component" value="Unassembled WGS sequence"/>
</dbReference>
<dbReference type="InterPro" id="IPR005769">
    <property type="entry name" value="PhnE/PtxC"/>
</dbReference>
<evidence type="ECO:0000256" key="2">
    <source>
        <dbReference type="ARBA" id="ARBA00022448"/>
    </source>
</evidence>
<dbReference type="RefSeq" id="WP_006067153.1">
    <property type="nucleotide sequence ID" value="NZ_AOHY01000045.1"/>
</dbReference>
<dbReference type="CDD" id="cd06261">
    <property type="entry name" value="TM_PBP2"/>
    <property type="match status" value="1"/>
</dbReference>
<feature type="transmembrane region" description="Helical" evidence="7">
    <location>
        <begin position="221"/>
        <end position="240"/>
    </location>
</feature>
<feature type="transmembrane region" description="Helical" evidence="7">
    <location>
        <begin position="86"/>
        <end position="110"/>
    </location>
</feature>
<dbReference type="PATRIC" id="fig|1227500.6.peg.3052"/>
<feature type="transmembrane region" description="Helical" evidence="7">
    <location>
        <begin position="246"/>
        <end position="268"/>
    </location>
</feature>
<evidence type="ECO:0000313" key="9">
    <source>
        <dbReference type="EMBL" id="ELY45909.1"/>
    </source>
</evidence>
<evidence type="ECO:0000256" key="7">
    <source>
        <dbReference type="RuleBase" id="RU363032"/>
    </source>
</evidence>
<feature type="transmembrane region" description="Helical" evidence="7">
    <location>
        <begin position="28"/>
        <end position="45"/>
    </location>
</feature>
<dbReference type="NCBIfam" id="TIGR01097">
    <property type="entry name" value="PhnE"/>
    <property type="match status" value="1"/>
</dbReference>
<comment type="caution">
    <text evidence="9">The sequence shown here is derived from an EMBL/GenBank/DDBJ whole genome shotgun (WGS) entry which is preliminary data.</text>
</comment>
<protein>
    <submittedName>
        <fullName evidence="9">Phosphonates ABC transporter permease protein</fullName>
    </submittedName>
</protein>
<dbReference type="SUPFAM" id="SSF161098">
    <property type="entry name" value="MetI-like"/>
    <property type="match status" value="1"/>
</dbReference>
<sequence length="273" mass="30295">MDRFRQTDDTEYIVWRRPTVFPSYRVKYLTYILLVGFVLWSAWAIRISPERFIQGLGATAEFLESMWPPDFGERERELIREGIGETLAMAVVATILGVAASLPVAFMAARNLAPWPVYYFARSLIMISRSFHSLIIGIIFVVAVGFGPFAGALTLSFATVGFYAKILADDLENIDMGQLRAIETAGANKLQVILYGAVPQALPRMIGLAIYRWDINVRSSTIIGIVGAGGIGFTLLNAFDRYQYDFAVAILIVIVAIVLAGEVASAMIRRRIR</sequence>
<evidence type="ECO:0000256" key="6">
    <source>
        <dbReference type="ARBA" id="ARBA00023136"/>
    </source>
</evidence>
<keyword evidence="10" id="KW-1185">Reference proteome</keyword>
<dbReference type="InterPro" id="IPR000515">
    <property type="entry name" value="MetI-like"/>
</dbReference>
<dbReference type="Gene3D" id="1.10.3720.10">
    <property type="entry name" value="MetI-like"/>
    <property type="match status" value="1"/>
</dbReference>
<accession>L9W8Y8</accession>
<organism evidence="9 10">
    <name type="scientific">Natronorubrum bangense JCM 10635</name>
    <dbReference type="NCBI Taxonomy" id="1227500"/>
    <lineage>
        <taxon>Archaea</taxon>
        <taxon>Methanobacteriati</taxon>
        <taxon>Methanobacteriota</taxon>
        <taxon>Stenosarchaea group</taxon>
        <taxon>Halobacteria</taxon>
        <taxon>Halobacteriales</taxon>
        <taxon>Natrialbaceae</taxon>
        <taxon>Natronorubrum</taxon>
    </lineage>
</organism>
<proteinExistence type="inferred from homology"/>
<feature type="domain" description="ABC transmembrane type-1" evidence="8">
    <location>
        <begin position="83"/>
        <end position="265"/>
    </location>
</feature>
<dbReference type="AlphaFoldDB" id="L9W8Y8"/>
<dbReference type="InterPro" id="IPR035906">
    <property type="entry name" value="MetI-like_sf"/>
</dbReference>
<dbReference type="PANTHER" id="PTHR30043:SF1">
    <property type="entry name" value="ABC TRANSPORT SYSTEM PERMEASE PROTEIN P69"/>
    <property type="match status" value="1"/>
</dbReference>
<evidence type="ECO:0000313" key="10">
    <source>
        <dbReference type="Proteomes" id="UP000011690"/>
    </source>
</evidence>
<dbReference type="EMBL" id="AOHY01000045">
    <property type="protein sequence ID" value="ELY45909.1"/>
    <property type="molecule type" value="Genomic_DNA"/>
</dbReference>
<keyword evidence="3" id="KW-1003">Cell membrane</keyword>
<evidence type="ECO:0000259" key="8">
    <source>
        <dbReference type="PROSITE" id="PS50928"/>
    </source>
</evidence>
<keyword evidence="2 7" id="KW-0813">Transport</keyword>
<reference evidence="9 10" key="1">
    <citation type="journal article" date="2014" name="PLoS Genet.">
        <title>Phylogenetically driven sequencing of extremely halophilic archaea reveals strategies for static and dynamic osmo-response.</title>
        <authorList>
            <person name="Becker E.A."/>
            <person name="Seitzer P.M."/>
            <person name="Tritt A."/>
            <person name="Larsen D."/>
            <person name="Krusor M."/>
            <person name="Yao A.I."/>
            <person name="Wu D."/>
            <person name="Madern D."/>
            <person name="Eisen J.A."/>
            <person name="Darling A.E."/>
            <person name="Facciotti M.T."/>
        </authorList>
    </citation>
    <scope>NUCLEOTIDE SEQUENCE [LARGE SCALE GENOMIC DNA]</scope>
    <source>
        <strain evidence="9 10">JCM 10635</strain>
    </source>
</reference>
<keyword evidence="5 7" id="KW-1133">Transmembrane helix</keyword>
<dbReference type="PROSITE" id="PS50928">
    <property type="entry name" value="ABC_TM1"/>
    <property type="match status" value="1"/>
</dbReference>
<dbReference type="eggNOG" id="arCOG00173">
    <property type="taxonomic scope" value="Archaea"/>
</dbReference>
<dbReference type="Pfam" id="PF00528">
    <property type="entry name" value="BPD_transp_1"/>
    <property type="match status" value="1"/>
</dbReference>
<gene>
    <name evidence="9" type="ORF">C494_15103</name>
</gene>
<dbReference type="STRING" id="1227500.C494_15103"/>
<keyword evidence="6 7" id="KW-0472">Membrane</keyword>
<comment type="subcellular location">
    <subcellularLocation>
        <location evidence="1 7">Cell membrane</location>
        <topology evidence="1 7">Multi-pass membrane protein</topology>
    </subcellularLocation>
</comment>
<evidence type="ECO:0000256" key="3">
    <source>
        <dbReference type="ARBA" id="ARBA00022475"/>
    </source>
</evidence>
<evidence type="ECO:0000256" key="4">
    <source>
        <dbReference type="ARBA" id="ARBA00022692"/>
    </source>
</evidence>
<dbReference type="GO" id="GO:0015416">
    <property type="term" value="F:ABC-type phosphonate transporter activity"/>
    <property type="evidence" value="ECO:0007669"/>
    <property type="project" value="InterPro"/>
</dbReference>
<dbReference type="GO" id="GO:0005886">
    <property type="term" value="C:plasma membrane"/>
    <property type="evidence" value="ECO:0007669"/>
    <property type="project" value="UniProtKB-SubCell"/>
</dbReference>
<feature type="transmembrane region" description="Helical" evidence="7">
    <location>
        <begin position="130"/>
        <end position="155"/>
    </location>
</feature>
<dbReference type="PANTHER" id="PTHR30043">
    <property type="entry name" value="PHOSPHONATES TRANSPORT SYSTEM PERMEASE PROTEIN"/>
    <property type="match status" value="1"/>
</dbReference>
<keyword evidence="4 7" id="KW-0812">Transmembrane</keyword>
<name>L9W8Y8_9EURY</name>
<comment type="similarity">
    <text evidence="7">Belongs to the binding-protein-dependent transport system permease family.</text>
</comment>